<name>A0AAJ2P326_OENOE</name>
<feature type="domain" description="FAD/NAD(P)-binding" evidence="4">
    <location>
        <begin position="7"/>
        <end position="301"/>
    </location>
</feature>
<dbReference type="Gene3D" id="3.30.390.30">
    <property type="match status" value="1"/>
</dbReference>
<evidence type="ECO:0000256" key="3">
    <source>
        <dbReference type="ARBA" id="ARBA00023002"/>
    </source>
</evidence>
<dbReference type="PRINTS" id="PR00411">
    <property type="entry name" value="PNDRDTASEI"/>
</dbReference>
<dbReference type="Gene3D" id="3.50.50.60">
    <property type="entry name" value="FAD/NAD(P)-binding domain"/>
    <property type="match status" value="2"/>
</dbReference>
<dbReference type="Pfam" id="PF07992">
    <property type="entry name" value="Pyr_redox_2"/>
    <property type="match status" value="1"/>
</dbReference>
<evidence type="ECO:0000256" key="1">
    <source>
        <dbReference type="ARBA" id="ARBA00022630"/>
    </source>
</evidence>
<dbReference type="AlphaFoldDB" id="A0AAJ2P326"/>
<dbReference type="PANTHER" id="PTHR43557">
    <property type="entry name" value="APOPTOSIS-INDUCING FACTOR 1"/>
    <property type="match status" value="1"/>
</dbReference>
<evidence type="ECO:0000313" key="5">
    <source>
        <dbReference type="EMBL" id="MDV7715675.1"/>
    </source>
</evidence>
<keyword evidence="1" id="KW-0285">Flavoprotein</keyword>
<dbReference type="RefSeq" id="WP_002822711.1">
    <property type="nucleotide sequence ID" value="NZ_CP038451.1"/>
</dbReference>
<dbReference type="SUPFAM" id="SSF55424">
    <property type="entry name" value="FAD/NAD-linked reductases, dimerisation (C-terminal) domain"/>
    <property type="match status" value="1"/>
</dbReference>
<dbReference type="SUPFAM" id="SSF51905">
    <property type="entry name" value="FAD/NAD(P)-binding domain"/>
    <property type="match status" value="1"/>
</dbReference>
<proteinExistence type="predicted"/>
<reference evidence="5" key="1">
    <citation type="submission" date="2019-10" db="EMBL/GenBank/DDBJ databases">
        <title>Malate fermentation in French cider.</title>
        <authorList>
            <person name="Cousin F.J."/>
            <person name="Medina Fernandez S."/>
            <person name="Misery B."/>
            <person name="Laplace J.-M."/>
            <person name="Cretenet M."/>
        </authorList>
    </citation>
    <scope>NUCLEOTIDE SEQUENCE</scope>
    <source>
        <strain evidence="5">UCMA15129</strain>
    </source>
</reference>
<evidence type="ECO:0000256" key="2">
    <source>
        <dbReference type="ARBA" id="ARBA00022827"/>
    </source>
</evidence>
<dbReference type="Proteomes" id="UP001281024">
    <property type="component" value="Unassembled WGS sequence"/>
</dbReference>
<sequence length="397" mass="44339">MGDARSYKYVIVGGGMVAGYAIKGIRQKDPSGSILVISKEADVPYERPALTKKLWLDNEFTEEDIKIGAENHPNVTFKFNTTVNKINRQYKTIMLTDNPTIHYEQLLLATGSEPRSIKGPADPHVLVFRKWSDYRKLRKFSGENQHVVIIGGGYVGTELASSLTQNNTKVTMIFPKKKLGEGKFPEDIRAEYEATFKKNGVEILSNQLAQSYQRQGDHLIVVTKDGLEITADTIIIGLGVTPRIELAQDSKLILADGGVKVNKYLQTSDPSIWSAGDIASYPDQILGRQRIEHVDHARFSGELVGQNMAGAHLVYKHTPYFYSMIFDISWKAVGNINPVLQSVFDQRNHGYIIYFLDKDKLVGVLIWNVSVDLDDVRSLLADPPANNNDLVGSIKEK</sequence>
<dbReference type="GO" id="GO:0012501">
    <property type="term" value="P:programmed cell death"/>
    <property type="evidence" value="ECO:0007669"/>
    <property type="project" value="TreeGrafter"/>
</dbReference>
<evidence type="ECO:0000313" key="6">
    <source>
        <dbReference type="Proteomes" id="UP001281024"/>
    </source>
</evidence>
<protein>
    <submittedName>
        <fullName evidence="5">NAD(P)/FAD-dependent oxidoreductase</fullName>
    </submittedName>
</protein>
<organism evidence="5 6">
    <name type="scientific">Oenococcus oeni</name>
    <name type="common">Leuconostoc oenos</name>
    <dbReference type="NCBI Taxonomy" id="1247"/>
    <lineage>
        <taxon>Bacteria</taxon>
        <taxon>Bacillati</taxon>
        <taxon>Bacillota</taxon>
        <taxon>Bacilli</taxon>
        <taxon>Lactobacillales</taxon>
        <taxon>Lactobacillaceae</taxon>
        <taxon>Oenococcus</taxon>
    </lineage>
</organism>
<dbReference type="EMBL" id="WERV01000006">
    <property type="protein sequence ID" value="MDV7715675.1"/>
    <property type="molecule type" value="Genomic_DNA"/>
</dbReference>
<dbReference type="InterPro" id="IPR023753">
    <property type="entry name" value="FAD/NAD-binding_dom"/>
</dbReference>
<dbReference type="GO" id="GO:0016174">
    <property type="term" value="F:NAD(P)H oxidase H2O2-forming activity"/>
    <property type="evidence" value="ECO:0007669"/>
    <property type="project" value="TreeGrafter"/>
</dbReference>
<evidence type="ECO:0000259" key="4">
    <source>
        <dbReference type="Pfam" id="PF07992"/>
    </source>
</evidence>
<gene>
    <name evidence="5" type="ORF">GA838_07985</name>
</gene>
<keyword evidence="3" id="KW-0560">Oxidoreductase</keyword>
<dbReference type="GO" id="GO:0005737">
    <property type="term" value="C:cytoplasm"/>
    <property type="evidence" value="ECO:0007669"/>
    <property type="project" value="TreeGrafter"/>
</dbReference>
<dbReference type="GO" id="GO:0033108">
    <property type="term" value="P:mitochondrial respiratory chain complex assembly"/>
    <property type="evidence" value="ECO:0007669"/>
    <property type="project" value="TreeGrafter"/>
</dbReference>
<dbReference type="InterPro" id="IPR016156">
    <property type="entry name" value="FAD/NAD-linked_Rdtase_dimer_sf"/>
</dbReference>
<comment type="caution">
    <text evidence="5">The sequence shown here is derived from an EMBL/GenBank/DDBJ whole genome shotgun (WGS) entry which is preliminary data.</text>
</comment>
<dbReference type="PRINTS" id="PR00368">
    <property type="entry name" value="FADPNR"/>
</dbReference>
<keyword evidence="2" id="KW-0274">FAD</keyword>
<dbReference type="PANTHER" id="PTHR43557:SF4">
    <property type="entry name" value="APOPTOSIS-INDUCING FACTOR 1, MITOCHONDRIAL"/>
    <property type="match status" value="1"/>
</dbReference>
<accession>A0AAJ2P326</accession>
<dbReference type="InterPro" id="IPR050446">
    <property type="entry name" value="FAD-oxidoreductase/Apoptosis"/>
</dbReference>
<dbReference type="InterPro" id="IPR036188">
    <property type="entry name" value="FAD/NAD-bd_sf"/>
</dbReference>
<dbReference type="GO" id="GO:0071949">
    <property type="term" value="F:FAD binding"/>
    <property type="evidence" value="ECO:0007669"/>
    <property type="project" value="TreeGrafter"/>
</dbReference>